<evidence type="ECO:0000313" key="3">
    <source>
        <dbReference type="EMBL" id="GLB68361.1"/>
    </source>
</evidence>
<dbReference type="Gene3D" id="3.30.70.2390">
    <property type="match status" value="1"/>
</dbReference>
<name>A0ABQ5MWJ7_9MICC</name>
<reference evidence="3 4" key="1">
    <citation type="journal article" date="2023" name="Int. J. Syst. Evol. Microbiol.">
        <title>Arthrobacter mangrovi sp. nov., an actinobacterium isolated from the rhizosphere of a mangrove.</title>
        <authorList>
            <person name="Hamada M."/>
            <person name="Saitou S."/>
            <person name="Enomoto N."/>
            <person name="Nanri K."/>
            <person name="Hidaka K."/>
            <person name="Miura T."/>
            <person name="Tamura T."/>
        </authorList>
    </citation>
    <scope>NUCLEOTIDE SEQUENCE [LARGE SCALE GENOMIC DNA]</scope>
    <source>
        <strain evidence="3 4">NBRC 112813</strain>
    </source>
</reference>
<gene>
    <name evidence="3" type="ORF">AHIS1636_28030</name>
</gene>
<protein>
    <recommendedName>
        <fullName evidence="2">LytR/CpsA/Psr regulator C-terminal domain-containing protein</fullName>
    </recommendedName>
</protein>
<evidence type="ECO:0000256" key="1">
    <source>
        <dbReference type="SAM" id="Phobius"/>
    </source>
</evidence>
<dbReference type="InterPro" id="IPR027381">
    <property type="entry name" value="LytR/CpsA/Psr_C"/>
</dbReference>
<keyword evidence="4" id="KW-1185">Reference proteome</keyword>
<comment type="caution">
    <text evidence="3">The sequence shown here is derived from an EMBL/GenBank/DDBJ whole genome shotgun (WGS) entry which is preliminary data.</text>
</comment>
<dbReference type="EMBL" id="BRVS01000015">
    <property type="protein sequence ID" value="GLB68361.1"/>
    <property type="molecule type" value="Genomic_DNA"/>
</dbReference>
<keyword evidence="1" id="KW-1133">Transmembrane helix</keyword>
<dbReference type="Pfam" id="PF13399">
    <property type="entry name" value="LytR_C"/>
    <property type="match status" value="1"/>
</dbReference>
<feature type="domain" description="LytR/CpsA/Psr regulator C-terminal" evidence="2">
    <location>
        <begin position="110"/>
        <end position="195"/>
    </location>
</feature>
<sequence length="224" mass="24160">MTETGGQPPRPKRKPKDILRFRGDRIITEDDLDRTFPEDDEESQYGDRRRHIFHGAVLVFLVALLVAAVLAALAVMRGDLVIPGWEARQVDAGPKGCPTGIYDYPDNKSFTLNVYNGTRLEGLAGQAAEAFKDRGYKIGKVESVDLIRPGTVAIIVSGPAGEAAAFNLQRNLKGTSYKPDTRGDNSVDLLVGTGFKELVPEELVDQTPGSISCPLLTPKPAAGG</sequence>
<evidence type="ECO:0000259" key="2">
    <source>
        <dbReference type="Pfam" id="PF13399"/>
    </source>
</evidence>
<dbReference type="RefSeq" id="WP_264796456.1">
    <property type="nucleotide sequence ID" value="NZ_BRVS01000015.1"/>
</dbReference>
<accession>A0ABQ5MWJ7</accession>
<feature type="transmembrane region" description="Helical" evidence="1">
    <location>
        <begin position="52"/>
        <end position="75"/>
    </location>
</feature>
<evidence type="ECO:0000313" key="4">
    <source>
        <dbReference type="Proteomes" id="UP001209654"/>
    </source>
</evidence>
<organism evidence="3 4">
    <name type="scientific">Arthrobacter mangrovi</name>
    <dbReference type="NCBI Taxonomy" id="2966350"/>
    <lineage>
        <taxon>Bacteria</taxon>
        <taxon>Bacillati</taxon>
        <taxon>Actinomycetota</taxon>
        <taxon>Actinomycetes</taxon>
        <taxon>Micrococcales</taxon>
        <taxon>Micrococcaceae</taxon>
        <taxon>Arthrobacter</taxon>
    </lineage>
</organism>
<proteinExistence type="predicted"/>
<dbReference type="Proteomes" id="UP001209654">
    <property type="component" value="Unassembled WGS sequence"/>
</dbReference>
<keyword evidence="1" id="KW-0472">Membrane</keyword>
<keyword evidence="1" id="KW-0812">Transmembrane</keyword>